<dbReference type="Gene3D" id="3.90.550.10">
    <property type="entry name" value="Spore Coat Polysaccharide Biosynthesis Protein SpsA, Chain A"/>
    <property type="match status" value="2"/>
</dbReference>
<reference evidence="3 4" key="1">
    <citation type="submission" date="2018-12" db="EMBL/GenBank/DDBJ databases">
        <title>Genome Sequence of Candidatus Viridilinea halotolerans isolated from saline sulfide-rich spring.</title>
        <authorList>
            <person name="Grouzdev D.S."/>
            <person name="Burganskaya E.I."/>
            <person name="Krutkina M.S."/>
            <person name="Sukhacheva M.V."/>
            <person name="Gorlenko V.M."/>
        </authorList>
    </citation>
    <scope>NUCLEOTIDE SEQUENCE [LARGE SCALE GENOMIC DNA]</scope>
    <source>
        <strain evidence="3">Chok-6</strain>
    </source>
</reference>
<dbReference type="InterPro" id="IPR029063">
    <property type="entry name" value="SAM-dependent_MTases_sf"/>
</dbReference>
<dbReference type="EMBL" id="RSAS01000406">
    <property type="protein sequence ID" value="RRR72208.1"/>
    <property type="molecule type" value="Genomic_DNA"/>
</dbReference>
<sequence>MTEIDPDKIFDAVYYAHGCGVPYERNEHWLRQFRAIAERIVVDIQPRTVFDAGCAMGLLVETLRDRGVEAYGVDISSFAISQIYAPIKPFCWVGSVGDALPQRYDLVVCIEVLEHMQQSDAEAAIVNLCQYCDDLLFSSSPDDYREVTHFNVQPPEYWSGIFARQGFYRDFDFDATFITPWAVRFRRGQDPFHQIVHGYERRYWRLSRENSDLRALSHELRGHTDASYQLILDLNRQLADRDQQLLDREQELHHYRNELNWSVRAYGYLRNELQGYIDRLQADLELKVNHIEELKAAIARLESGRVMQFLRRFERAPALSHTVPTDAVIEAPSADAYAHWITAHEPNAAELKAQRTQSSEFAYRPLISLITPVFDPPPDVLAQTLDSVRAQTYPHWQLCLVDGGSAHHRLRPLLEAYARDDSRINVRFLPQNLGISGNSNAALALAQGEFVLLFDHDDLLAPHALYELVRLLNDHADTDIIYYDEDKIDAAGQQRHSPWFKPTTWSPDTILATNILMHSAIRRALIAQVGGFDMRRDGAQDWDLALRCVEQTSRIRHLPMVLYHWRQIPGSAAAHVHAKPWALEAQSLSIVDHLRRSEGLQLQVAFPSAGTVQIVWPTMHLHVTVIIVVHDHATLLRHCLTTLRQVTRYPHYEVVLVDLGTTQPEIALLYAELAADPCYRVVRCAATTSFAAAANMAVRHATGERLVFLDASSEIFHPDWLHELLGWGDRTAIGVVGAKILYPDGTIKHAGMFPGLAGLQGRLFYGEPEPAYSSFGSSEWYRTCAAVSGEAMLLRREVFTQLGGFDEAYQGDWAAVDLCLRASAVGYRVVYTPFARLLSHRQLTTEESYADQLRAAMQLRPLLTTGIPFYNPNLSLATLQPRFAQPAEPQALTLLDQQLHQLGLLAGAQLHMVQVAPVASTTQVVLATPDLEWQEATVMLVQLAVWLQRYGRSVVLLTARGGALEADCAAADIPLRIEPQMLDDARVGYQLLQNAAAVVINQAASWRLVHAARAAGAPSLWWLHETASALAAFADNAPMHAVLATASCLVTPSALQVASVPAQVIPYGLHEPSPCDPPLPVRSDQRLVIVVPSSIVPHHGQDTLLRALGLLPKVLADQVEVYLAGRNGGDWAFGQTLKALAERLPNVTLCNALTPEQVSAYLAAADIVVLPARETTLPLSLLESMARGKAIIATSVGGMPATLRHTHEGLLCPPEDYHGLAQALALLIGDPALRQQLGLQARERFQREFTFAHFAQAVVAQLRQL</sequence>
<accession>A0A426U039</accession>
<feature type="domain" description="Glycosyltransferase 2-like" evidence="2">
    <location>
        <begin position="624"/>
        <end position="801"/>
    </location>
</feature>
<dbReference type="Pfam" id="PF00535">
    <property type="entry name" value="Glycos_transf_2"/>
    <property type="match status" value="2"/>
</dbReference>
<dbReference type="SUPFAM" id="SSF53756">
    <property type="entry name" value="UDP-Glycosyltransferase/glycogen phosphorylase"/>
    <property type="match status" value="1"/>
</dbReference>
<feature type="domain" description="Glycosyltransferase 2-like" evidence="2">
    <location>
        <begin position="368"/>
        <end position="501"/>
    </location>
</feature>
<dbReference type="AlphaFoldDB" id="A0A426U039"/>
<proteinExistence type="predicted"/>
<dbReference type="PANTHER" id="PTHR43685:SF2">
    <property type="entry name" value="GLYCOSYLTRANSFERASE 2-LIKE DOMAIN-CONTAINING PROTEIN"/>
    <property type="match status" value="1"/>
</dbReference>
<evidence type="ECO:0000313" key="3">
    <source>
        <dbReference type="EMBL" id="RRR72208.1"/>
    </source>
</evidence>
<dbReference type="InterPro" id="IPR050834">
    <property type="entry name" value="Glycosyltransf_2"/>
</dbReference>
<dbReference type="PANTHER" id="PTHR43685">
    <property type="entry name" value="GLYCOSYLTRANSFERASE"/>
    <property type="match status" value="1"/>
</dbReference>
<dbReference type="Pfam" id="PF00534">
    <property type="entry name" value="Glycos_transf_1"/>
    <property type="match status" value="1"/>
</dbReference>
<comment type="caution">
    <text evidence="3">The sequence shown here is derived from an EMBL/GenBank/DDBJ whole genome shotgun (WGS) entry which is preliminary data.</text>
</comment>
<evidence type="ECO:0000259" key="1">
    <source>
        <dbReference type="Pfam" id="PF00534"/>
    </source>
</evidence>
<dbReference type="Gene3D" id="3.40.50.150">
    <property type="entry name" value="Vaccinia Virus protein VP39"/>
    <property type="match status" value="1"/>
</dbReference>
<dbReference type="SUPFAM" id="SSF53335">
    <property type="entry name" value="S-adenosyl-L-methionine-dependent methyltransferases"/>
    <property type="match status" value="1"/>
</dbReference>
<dbReference type="InterPro" id="IPR001296">
    <property type="entry name" value="Glyco_trans_1"/>
</dbReference>
<dbReference type="GO" id="GO:0016757">
    <property type="term" value="F:glycosyltransferase activity"/>
    <property type="evidence" value="ECO:0007669"/>
    <property type="project" value="InterPro"/>
</dbReference>
<evidence type="ECO:0000259" key="2">
    <source>
        <dbReference type="Pfam" id="PF00535"/>
    </source>
</evidence>
<evidence type="ECO:0000313" key="4">
    <source>
        <dbReference type="Proteomes" id="UP000280307"/>
    </source>
</evidence>
<name>A0A426U039_9CHLR</name>
<dbReference type="SUPFAM" id="SSF53448">
    <property type="entry name" value="Nucleotide-diphospho-sugar transferases"/>
    <property type="match status" value="2"/>
</dbReference>
<dbReference type="Pfam" id="PF13489">
    <property type="entry name" value="Methyltransf_23"/>
    <property type="match status" value="1"/>
</dbReference>
<dbReference type="Gene3D" id="3.40.50.2000">
    <property type="entry name" value="Glycogen Phosphorylase B"/>
    <property type="match status" value="1"/>
</dbReference>
<dbReference type="CDD" id="cd03801">
    <property type="entry name" value="GT4_PimA-like"/>
    <property type="match status" value="1"/>
</dbReference>
<dbReference type="CDD" id="cd04184">
    <property type="entry name" value="GT2_RfbC_Mx_like"/>
    <property type="match status" value="1"/>
</dbReference>
<feature type="domain" description="Glycosyl transferase family 1" evidence="1">
    <location>
        <begin position="1084"/>
        <end position="1244"/>
    </location>
</feature>
<dbReference type="Proteomes" id="UP000280307">
    <property type="component" value="Unassembled WGS sequence"/>
</dbReference>
<dbReference type="InterPro" id="IPR001173">
    <property type="entry name" value="Glyco_trans_2-like"/>
</dbReference>
<keyword evidence="3" id="KW-0808">Transferase</keyword>
<organism evidence="3 4">
    <name type="scientific">Candidatus Viridilinea halotolerans</name>
    <dbReference type="NCBI Taxonomy" id="2491704"/>
    <lineage>
        <taxon>Bacteria</taxon>
        <taxon>Bacillati</taxon>
        <taxon>Chloroflexota</taxon>
        <taxon>Chloroflexia</taxon>
        <taxon>Chloroflexales</taxon>
        <taxon>Chloroflexineae</taxon>
        <taxon>Oscillochloridaceae</taxon>
        <taxon>Candidatus Viridilinea</taxon>
    </lineage>
</organism>
<gene>
    <name evidence="3" type="ORF">EI684_10410</name>
</gene>
<dbReference type="InterPro" id="IPR029044">
    <property type="entry name" value="Nucleotide-diphossugar_trans"/>
</dbReference>
<protein>
    <submittedName>
        <fullName evidence="3">Glycosyltransferase</fullName>
    </submittedName>
</protein>